<keyword evidence="2" id="KW-1185">Reference proteome</keyword>
<reference evidence="2" key="1">
    <citation type="submission" date="2021-01" db="EMBL/GenBank/DDBJ databases">
        <title>Caligus Genome Assembly.</title>
        <authorList>
            <person name="Gallardo-Escarate C."/>
        </authorList>
    </citation>
    <scope>NUCLEOTIDE SEQUENCE [LARGE SCALE GENOMIC DNA]</scope>
</reference>
<dbReference type="AlphaFoldDB" id="A0A7T8KKY3"/>
<evidence type="ECO:0000313" key="2">
    <source>
        <dbReference type="Proteomes" id="UP000595437"/>
    </source>
</evidence>
<name>A0A7T8KKY3_CALRO</name>
<sequence>FQDFKANFLLRSTFIKTFISPRGYNRPFSTNKGQRYALTIMDRHTRWPEVIPMPNITSIT</sequence>
<proteinExistence type="predicted"/>
<dbReference type="InterPro" id="IPR036397">
    <property type="entry name" value="RNaseH_sf"/>
</dbReference>
<evidence type="ECO:0000313" key="1">
    <source>
        <dbReference type="EMBL" id="QQP57730.1"/>
    </source>
</evidence>
<feature type="non-terminal residue" evidence="1">
    <location>
        <position position="60"/>
    </location>
</feature>
<evidence type="ECO:0008006" key="3">
    <source>
        <dbReference type="Google" id="ProtNLM"/>
    </source>
</evidence>
<dbReference type="GO" id="GO:0003676">
    <property type="term" value="F:nucleic acid binding"/>
    <property type="evidence" value="ECO:0007669"/>
    <property type="project" value="InterPro"/>
</dbReference>
<feature type="non-terminal residue" evidence="1">
    <location>
        <position position="1"/>
    </location>
</feature>
<dbReference type="EMBL" id="CP045891">
    <property type="protein sequence ID" value="QQP57730.1"/>
    <property type="molecule type" value="Genomic_DNA"/>
</dbReference>
<dbReference type="Proteomes" id="UP000595437">
    <property type="component" value="Chromosome 2"/>
</dbReference>
<organism evidence="1 2">
    <name type="scientific">Caligus rogercresseyi</name>
    <name type="common">Sea louse</name>
    <dbReference type="NCBI Taxonomy" id="217165"/>
    <lineage>
        <taxon>Eukaryota</taxon>
        <taxon>Metazoa</taxon>
        <taxon>Ecdysozoa</taxon>
        <taxon>Arthropoda</taxon>
        <taxon>Crustacea</taxon>
        <taxon>Multicrustacea</taxon>
        <taxon>Hexanauplia</taxon>
        <taxon>Copepoda</taxon>
        <taxon>Siphonostomatoida</taxon>
        <taxon>Caligidae</taxon>
        <taxon>Caligus</taxon>
    </lineage>
</organism>
<dbReference type="Gene3D" id="3.30.420.10">
    <property type="entry name" value="Ribonuclease H-like superfamily/Ribonuclease H"/>
    <property type="match status" value="1"/>
</dbReference>
<accession>A0A7T8KKY3</accession>
<protein>
    <recommendedName>
        <fullName evidence="3">Integrase catalytic domain-containing protein</fullName>
    </recommendedName>
</protein>
<gene>
    <name evidence="1" type="ORF">FKW44_002816</name>
</gene>
<dbReference type="OrthoDB" id="775972at2759"/>